<keyword evidence="2" id="KW-0802">TPR repeat</keyword>
<accession>A0AAW1DD81</accession>
<evidence type="ECO:0000256" key="4">
    <source>
        <dbReference type="SAM" id="Phobius"/>
    </source>
</evidence>
<sequence length="251" mass="28536">MCWIGAGLIVLLACRLQVMGLTTPNFATSDNPTARSPSFLTRLLTFTYLPAFNGLLLLFPKWLSFDWTMDAIPRLTSIFDSRNLFTILFYGLIYLAISKCLRELRSQEILKKRPRKCRGCGQISNNNNYPSLCECTTPSRISRSSETLLLSLSILIVPFIPATNLFFYVGFVVAERVLYLPSVGYCLLLGIGYARLARSRYLLSRAALALLVLTYSARTYIRNFDWKDEEALYKSGININPPKGIKYFILY</sequence>
<protein>
    <recommendedName>
        <fullName evidence="5">DUF1736 domain-containing protein</fullName>
    </recommendedName>
</protein>
<evidence type="ECO:0000313" key="7">
    <source>
        <dbReference type="Proteomes" id="UP001461498"/>
    </source>
</evidence>
<keyword evidence="3 4" id="KW-0472">Membrane</keyword>
<keyword evidence="1" id="KW-0677">Repeat</keyword>
<dbReference type="Pfam" id="PF08409">
    <property type="entry name" value="TMTC_DUF1736"/>
    <property type="match status" value="1"/>
</dbReference>
<evidence type="ECO:0000256" key="2">
    <source>
        <dbReference type="ARBA" id="ARBA00022803"/>
    </source>
</evidence>
<dbReference type="InterPro" id="IPR013618">
    <property type="entry name" value="TMTC_DUF1736"/>
</dbReference>
<name>A0AAW1DD81_9HEMI</name>
<feature type="transmembrane region" description="Helical" evidence="4">
    <location>
        <begin position="148"/>
        <end position="171"/>
    </location>
</feature>
<reference evidence="6 7" key="1">
    <citation type="submission" date="2022-12" db="EMBL/GenBank/DDBJ databases">
        <title>Chromosome-level genome assembly of true bugs.</title>
        <authorList>
            <person name="Ma L."/>
            <person name="Li H."/>
        </authorList>
    </citation>
    <scope>NUCLEOTIDE SEQUENCE [LARGE SCALE GENOMIC DNA]</scope>
    <source>
        <strain evidence="6">Lab_2022b</strain>
    </source>
</reference>
<dbReference type="GO" id="GO:0035269">
    <property type="term" value="P:protein O-linked glycosylation via mannose"/>
    <property type="evidence" value="ECO:0007669"/>
    <property type="project" value="TreeGrafter"/>
</dbReference>
<dbReference type="GO" id="GO:0000030">
    <property type="term" value="F:mannosyltransferase activity"/>
    <property type="evidence" value="ECO:0007669"/>
    <property type="project" value="TreeGrafter"/>
</dbReference>
<feature type="transmembrane region" description="Helical" evidence="4">
    <location>
        <begin position="177"/>
        <end position="194"/>
    </location>
</feature>
<keyword evidence="4" id="KW-0812">Transmembrane</keyword>
<proteinExistence type="predicted"/>
<keyword evidence="7" id="KW-1185">Reference proteome</keyword>
<gene>
    <name evidence="6" type="ORF">O3M35_007812</name>
</gene>
<dbReference type="Proteomes" id="UP001461498">
    <property type="component" value="Unassembled WGS sequence"/>
</dbReference>
<organism evidence="6 7">
    <name type="scientific">Rhynocoris fuscipes</name>
    <dbReference type="NCBI Taxonomy" id="488301"/>
    <lineage>
        <taxon>Eukaryota</taxon>
        <taxon>Metazoa</taxon>
        <taxon>Ecdysozoa</taxon>
        <taxon>Arthropoda</taxon>
        <taxon>Hexapoda</taxon>
        <taxon>Insecta</taxon>
        <taxon>Pterygota</taxon>
        <taxon>Neoptera</taxon>
        <taxon>Paraneoptera</taxon>
        <taxon>Hemiptera</taxon>
        <taxon>Heteroptera</taxon>
        <taxon>Panheteroptera</taxon>
        <taxon>Cimicomorpha</taxon>
        <taxon>Reduviidae</taxon>
        <taxon>Harpactorinae</taxon>
        <taxon>Harpactorini</taxon>
        <taxon>Rhynocoris</taxon>
    </lineage>
</organism>
<evidence type="ECO:0000259" key="5">
    <source>
        <dbReference type="Pfam" id="PF08409"/>
    </source>
</evidence>
<keyword evidence="4" id="KW-1133">Transmembrane helix</keyword>
<dbReference type="GO" id="GO:0005789">
    <property type="term" value="C:endoplasmic reticulum membrane"/>
    <property type="evidence" value="ECO:0007669"/>
    <property type="project" value="TreeGrafter"/>
</dbReference>
<evidence type="ECO:0000313" key="6">
    <source>
        <dbReference type="EMBL" id="KAK9508070.1"/>
    </source>
</evidence>
<dbReference type="AlphaFoldDB" id="A0AAW1DD81"/>
<dbReference type="InterPro" id="IPR052384">
    <property type="entry name" value="TMTC_O-mannosyltransferase"/>
</dbReference>
<dbReference type="PANTHER" id="PTHR44216">
    <property type="entry name" value="PROTEIN O-MANNOSYL-TRANSFERASE TMTC2"/>
    <property type="match status" value="1"/>
</dbReference>
<comment type="caution">
    <text evidence="6">The sequence shown here is derived from an EMBL/GenBank/DDBJ whole genome shotgun (WGS) entry which is preliminary data.</text>
</comment>
<feature type="transmembrane region" description="Helical" evidence="4">
    <location>
        <begin position="83"/>
        <end position="101"/>
    </location>
</feature>
<evidence type="ECO:0000256" key="3">
    <source>
        <dbReference type="ARBA" id="ARBA00023136"/>
    </source>
</evidence>
<dbReference type="PANTHER" id="PTHR44216:SF3">
    <property type="entry name" value="PROTEIN O-MANNOSYL-TRANSFERASE TMTC2"/>
    <property type="match status" value="1"/>
</dbReference>
<feature type="transmembrane region" description="Helical" evidence="4">
    <location>
        <begin position="6"/>
        <end position="27"/>
    </location>
</feature>
<feature type="domain" description="DUF1736" evidence="5">
    <location>
        <begin position="22"/>
        <end position="93"/>
    </location>
</feature>
<feature type="transmembrane region" description="Helical" evidence="4">
    <location>
        <begin position="39"/>
        <end position="63"/>
    </location>
</feature>
<evidence type="ECO:0000256" key="1">
    <source>
        <dbReference type="ARBA" id="ARBA00022737"/>
    </source>
</evidence>
<dbReference type="EMBL" id="JAPXFL010000004">
    <property type="protein sequence ID" value="KAK9508070.1"/>
    <property type="molecule type" value="Genomic_DNA"/>
</dbReference>